<dbReference type="InterPro" id="IPR036942">
    <property type="entry name" value="Beta-barrel_TonB_sf"/>
</dbReference>
<dbReference type="SUPFAM" id="SSF49464">
    <property type="entry name" value="Carboxypeptidase regulatory domain-like"/>
    <property type="match status" value="1"/>
</dbReference>
<dbReference type="PANTHER" id="PTHR30069:SF46">
    <property type="entry name" value="OAR PROTEIN"/>
    <property type="match status" value="1"/>
</dbReference>
<keyword evidence="7" id="KW-0732">Signal</keyword>
<dbReference type="GO" id="GO:0015344">
    <property type="term" value="F:siderophore uptake transmembrane transporter activity"/>
    <property type="evidence" value="ECO:0007669"/>
    <property type="project" value="TreeGrafter"/>
</dbReference>
<keyword evidence="2" id="KW-0813">Transport</keyword>
<organism evidence="9 10">
    <name type="scientific">Acidipila rosea</name>
    <dbReference type="NCBI Taxonomy" id="768535"/>
    <lineage>
        <taxon>Bacteria</taxon>
        <taxon>Pseudomonadati</taxon>
        <taxon>Acidobacteriota</taxon>
        <taxon>Terriglobia</taxon>
        <taxon>Terriglobales</taxon>
        <taxon>Acidobacteriaceae</taxon>
        <taxon>Acidipila</taxon>
    </lineage>
</organism>
<keyword evidence="3" id="KW-1134">Transmembrane beta strand</keyword>
<protein>
    <submittedName>
        <fullName evidence="9">Carboxypeptidase family protein</fullName>
    </submittedName>
</protein>
<feature type="domain" description="TonB-dependent transporter Oar-like beta-barrel" evidence="8">
    <location>
        <begin position="251"/>
        <end position="329"/>
    </location>
</feature>
<dbReference type="GO" id="GO:0009279">
    <property type="term" value="C:cell outer membrane"/>
    <property type="evidence" value="ECO:0007669"/>
    <property type="project" value="UniProtKB-SubCell"/>
</dbReference>
<dbReference type="InterPro" id="IPR057601">
    <property type="entry name" value="Oar-like_b-barrel"/>
</dbReference>
<keyword evidence="4" id="KW-0812">Transmembrane</keyword>
<evidence type="ECO:0000313" key="9">
    <source>
        <dbReference type="EMBL" id="TCK74091.1"/>
    </source>
</evidence>
<dbReference type="SUPFAM" id="SSF56935">
    <property type="entry name" value="Porins"/>
    <property type="match status" value="1"/>
</dbReference>
<evidence type="ECO:0000256" key="2">
    <source>
        <dbReference type="ARBA" id="ARBA00022448"/>
    </source>
</evidence>
<keyword evidence="10" id="KW-1185">Reference proteome</keyword>
<dbReference type="PANTHER" id="PTHR30069">
    <property type="entry name" value="TONB-DEPENDENT OUTER MEMBRANE RECEPTOR"/>
    <property type="match status" value="1"/>
</dbReference>
<keyword evidence="6" id="KW-0998">Cell outer membrane</keyword>
<evidence type="ECO:0000259" key="8">
    <source>
        <dbReference type="Pfam" id="PF25183"/>
    </source>
</evidence>
<evidence type="ECO:0000256" key="7">
    <source>
        <dbReference type="SAM" id="SignalP"/>
    </source>
</evidence>
<reference evidence="9 10" key="1">
    <citation type="submission" date="2019-03" db="EMBL/GenBank/DDBJ databases">
        <title>Genomic Encyclopedia of Type Strains, Phase IV (KMG-IV): sequencing the most valuable type-strain genomes for metagenomic binning, comparative biology and taxonomic classification.</title>
        <authorList>
            <person name="Goeker M."/>
        </authorList>
    </citation>
    <scope>NUCLEOTIDE SEQUENCE [LARGE SCALE GENOMIC DNA]</scope>
    <source>
        <strain evidence="9 10">DSM 103428</strain>
    </source>
</reference>
<dbReference type="Pfam" id="PF13620">
    <property type="entry name" value="CarboxypepD_reg"/>
    <property type="match status" value="1"/>
</dbReference>
<dbReference type="InterPro" id="IPR039426">
    <property type="entry name" value="TonB-dep_rcpt-like"/>
</dbReference>
<comment type="subcellular location">
    <subcellularLocation>
        <location evidence="1">Cell outer membrane</location>
        <topology evidence="1">Multi-pass membrane protein</topology>
    </subcellularLocation>
</comment>
<evidence type="ECO:0000256" key="4">
    <source>
        <dbReference type="ARBA" id="ARBA00022692"/>
    </source>
</evidence>
<feature type="signal peptide" evidence="7">
    <location>
        <begin position="1"/>
        <end position="28"/>
    </location>
</feature>
<evidence type="ECO:0000256" key="3">
    <source>
        <dbReference type="ARBA" id="ARBA00022452"/>
    </source>
</evidence>
<dbReference type="Pfam" id="PF25183">
    <property type="entry name" value="OMP_b-brl_4"/>
    <property type="match status" value="2"/>
</dbReference>
<dbReference type="Proteomes" id="UP000295210">
    <property type="component" value="Unassembled WGS sequence"/>
</dbReference>
<evidence type="ECO:0000313" key="10">
    <source>
        <dbReference type="Proteomes" id="UP000295210"/>
    </source>
</evidence>
<evidence type="ECO:0000256" key="1">
    <source>
        <dbReference type="ARBA" id="ARBA00004571"/>
    </source>
</evidence>
<evidence type="ECO:0000256" key="6">
    <source>
        <dbReference type="ARBA" id="ARBA00023237"/>
    </source>
</evidence>
<dbReference type="EMBL" id="SMGK01000002">
    <property type="protein sequence ID" value="TCK74091.1"/>
    <property type="molecule type" value="Genomic_DNA"/>
</dbReference>
<dbReference type="InterPro" id="IPR008969">
    <property type="entry name" value="CarboxyPept-like_regulatory"/>
</dbReference>
<dbReference type="GO" id="GO:0044718">
    <property type="term" value="P:siderophore transmembrane transport"/>
    <property type="evidence" value="ECO:0007669"/>
    <property type="project" value="TreeGrafter"/>
</dbReference>
<proteinExistence type="predicted"/>
<dbReference type="Gene3D" id="2.60.40.1120">
    <property type="entry name" value="Carboxypeptidase-like, regulatory domain"/>
    <property type="match status" value="1"/>
</dbReference>
<dbReference type="Gene3D" id="2.40.170.20">
    <property type="entry name" value="TonB-dependent receptor, beta-barrel domain"/>
    <property type="match status" value="1"/>
</dbReference>
<keyword evidence="9" id="KW-0645">Protease</keyword>
<keyword evidence="9" id="KW-0121">Carboxypeptidase</keyword>
<dbReference type="GO" id="GO:0004180">
    <property type="term" value="F:carboxypeptidase activity"/>
    <property type="evidence" value="ECO:0007669"/>
    <property type="project" value="UniProtKB-KW"/>
</dbReference>
<evidence type="ECO:0000256" key="5">
    <source>
        <dbReference type="ARBA" id="ARBA00023136"/>
    </source>
</evidence>
<keyword evidence="9" id="KW-0378">Hydrolase</keyword>
<feature type="domain" description="TonB-dependent transporter Oar-like beta-barrel" evidence="8">
    <location>
        <begin position="365"/>
        <end position="1021"/>
    </location>
</feature>
<sequence>MSISSRFWRQSLKAVRTTAMVGALVAAAAPLSAQTAGYGTISGTITDASNAALPGVSLRIVDTDTGIARTVTTTEAGDYRADFLQPGHYEVIASKSGFAEVDRKNLLLMVGQNLGISLAMPLESVQSSVTVTSETPIIDTEKTEASQDVGEKLVRNLPSNGRRYDNFVLLTPNVAPDGNTGLISYRGVSGIYNTNLIDGANNNQAFFSEARGRSIGAPYVYSLDSISEFQSEASAYSAEFGQAAGGQINAVTRSGTNITHGDLFYYLRYPSLNALDPVGKTQGIFTQTVHQQQQFGGSVGGPIIKDKLFYFFTYDGFRKVNPILYTTTSKTPIADLTCPANVSGTQCADAKSYLESLFGAYPRLLKQDIFFPKLDYQLNPANHISADFNWQNFHEPNGYNSSATAVNSSPSQNGTANFHERIAIVNWNTVISNRSINQALFQWSRDLETATTNSPGPAVSISGLAGYGETSALPRAAFPDEHRWEVGDIYSTTRARHTIKVGVDLNFIHELLINLFQGDGSYSYFQGSAQTNFSNWVQDIYQLGGGQHYNGFTQVNDPITHEGKDDFWNKDLGVFAEDSWKVTSKFLVNAGLRYDVQLVPQPPRPNVSSTIANYYTSDINIDYHELQPRVGFSWQVMPGTVLRGGYGLFYGLTSNSTYYTIRSENGVFQQQYNVSVGVFKTDANGQPVAGTYPSYAPAFPNVFFTPPGPPVGAAFAGAAPTQVINTNPPLGVLSARGLDPHFLNPYSHSTDVTLEQQLPGKMSLSIGWVGNRAMRLPVFIDTNLARATQTRTYDIVNGQGQTQSTVTVPFYTDRVTPDTGSLLTGFSVVNSWYNSMAVTLQRPFANGLEVLFNYTWAKAIDGGQVSGVNGTFNGTDTPLDPFNLKAEYGRSDLDMRNRFVGSLVYSPQVNFIQQRELRYLANGWTFAGTATEQTGFPVTAFMANSPGKLDGGVTNGDLSLFNSPTGGRAPQVSRNAFPGPGLHNIDFRTSRSFPLHDQIHLEILAEAFNLLNQQNRLAVSTTGFQYLNPSTTSASCPSTAHSNGCIAPYTSTPFETTTATSSVLYGPRQLQFSAKLNF</sequence>
<feature type="chain" id="PRO_5020717817" evidence="7">
    <location>
        <begin position="29"/>
        <end position="1078"/>
    </location>
</feature>
<name>A0A4V6NEU3_9BACT</name>
<dbReference type="RefSeq" id="WP_243648140.1">
    <property type="nucleotide sequence ID" value="NZ_SMGK01000002.1"/>
</dbReference>
<comment type="caution">
    <text evidence="9">The sequence shown here is derived from an EMBL/GenBank/DDBJ whole genome shotgun (WGS) entry which is preliminary data.</text>
</comment>
<accession>A0A4V6NEU3</accession>
<keyword evidence="5" id="KW-0472">Membrane</keyword>
<gene>
    <name evidence="9" type="ORF">C7378_1711</name>
</gene>
<dbReference type="AlphaFoldDB" id="A0A4V6NEU3"/>